<name>A0ABV5LMZ2_9ACTN</name>
<dbReference type="PANTHER" id="PTHR10668:SF105">
    <property type="entry name" value="DEHYDROGENASE-RELATED"/>
    <property type="match status" value="1"/>
</dbReference>
<proteinExistence type="predicted"/>
<protein>
    <submittedName>
        <fullName evidence="1">Phytoene desaturase family protein</fullName>
    </submittedName>
</protein>
<evidence type="ECO:0000313" key="2">
    <source>
        <dbReference type="Proteomes" id="UP001589748"/>
    </source>
</evidence>
<dbReference type="InterPro" id="IPR036188">
    <property type="entry name" value="FAD/NAD-bd_sf"/>
</dbReference>
<dbReference type="Proteomes" id="UP001589748">
    <property type="component" value="Unassembled WGS sequence"/>
</dbReference>
<dbReference type="RefSeq" id="WP_380136315.1">
    <property type="nucleotide sequence ID" value="NZ_JBHLUI010000006.1"/>
</dbReference>
<keyword evidence="2" id="KW-1185">Reference proteome</keyword>
<comment type="caution">
    <text evidence="1">The sequence shown here is derived from an EMBL/GenBank/DDBJ whole genome shotgun (WGS) entry which is preliminary data.</text>
</comment>
<dbReference type="PRINTS" id="PR00420">
    <property type="entry name" value="RNGMNOXGNASE"/>
</dbReference>
<accession>A0ABV5LMZ2</accession>
<organism evidence="1 2">
    <name type="scientific">Kineococcus gynurae</name>
    <dbReference type="NCBI Taxonomy" id="452979"/>
    <lineage>
        <taxon>Bacteria</taxon>
        <taxon>Bacillati</taxon>
        <taxon>Actinomycetota</taxon>
        <taxon>Actinomycetes</taxon>
        <taxon>Kineosporiales</taxon>
        <taxon>Kineosporiaceae</taxon>
        <taxon>Kineococcus</taxon>
    </lineage>
</organism>
<sequence>MADAIVVGAGPNGLAAAVVLARAGLEVEVLERAPTPGGGARTREVTLPGFRHDTGSAVHPMALASPFFRAFDLAAHGVDLRHPDIAYGHPLEGGRAALAHRDLDRTAAGLGVDGPAWRALLGPLARAWPRLVEVALGDLRSLPPARAWTTAAHLGAAVVEQGGPAWNLRFRTEEAAALLTGVAAHAVAPPRAPGPAAAGLVLAALAHGVGWPVPRGGSQSIVDALVADLLAHGGRVRTGVDVTDLRELPPTTAVLLDVAPTGLLRLAGDRLPDGYATALRRYRHRGAASPVHFALAGPVPWAAPGLDRAGTVHVGGDRAQMMAAERSVARGRFASRPYVLVSQPSVVDDTRAPAGRHVLWTYAHVPVGSVPDAGEAVQRRLEEFAPGFSDLVLARTALGAAALAADDPTLVGGDIACGAPTPWQLAFRPVPRWDPYRTPLDGVYLCSAATAPGPGVHGLCGVNAARRVLRHHFGIRVARDGLTPA</sequence>
<reference evidence="1 2" key="1">
    <citation type="submission" date="2024-09" db="EMBL/GenBank/DDBJ databases">
        <authorList>
            <person name="Sun Q."/>
            <person name="Mori K."/>
        </authorList>
    </citation>
    <scope>NUCLEOTIDE SEQUENCE [LARGE SCALE GENOMIC DNA]</scope>
    <source>
        <strain evidence="1 2">TISTR 1856</strain>
    </source>
</reference>
<dbReference type="EMBL" id="JBHMDM010000001">
    <property type="protein sequence ID" value="MFB9375441.1"/>
    <property type="molecule type" value="Genomic_DNA"/>
</dbReference>
<dbReference type="PANTHER" id="PTHR10668">
    <property type="entry name" value="PHYTOENE DEHYDROGENASE"/>
    <property type="match status" value="1"/>
</dbReference>
<dbReference type="SUPFAM" id="SSF51905">
    <property type="entry name" value="FAD/NAD(P)-binding domain"/>
    <property type="match status" value="1"/>
</dbReference>
<dbReference type="Pfam" id="PF13450">
    <property type="entry name" value="NAD_binding_8"/>
    <property type="match status" value="1"/>
</dbReference>
<dbReference type="Gene3D" id="3.50.50.60">
    <property type="entry name" value="FAD/NAD(P)-binding domain"/>
    <property type="match status" value="2"/>
</dbReference>
<evidence type="ECO:0000313" key="1">
    <source>
        <dbReference type="EMBL" id="MFB9375441.1"/>
    </source>
</evidence>
<gene>
    <name evidence="1" type="ORF">ACFFVI_00520</name>
</gene>